<dbReference type="EMBL" id="QNUL01000009">
    <property type="protein sequence ID" value="REA60961.1"/>
    <property type="molecule type" value="Genomic_DNA"/>
</dbReference>
<evidence type="ECO:0000256" key="1">
    <source>
        <dbReference type="PROSITE-ProRule" id="PRU00169"/>
    </source>
</evidence>
<evidence type="ECO:0000259" key="3">
    <source>
        <dbReference type="PROSITE" id="PS50930"/>
    </source>
</evidence>
<evidence type="ECO:0000313" key="4">
    <source>
        <dbReference type="EMBL" id="REA60961.1"/>
    </source>
</evidence>
<dbReference type="PANTHER" id="PTHR37299:SF1">
    <property type="entry name" value="STAGE 0 SPORULATION PROTEIN A HOMOLOG"/>
    <property type="match status" value="1"/>
</dbReference>
<dbReference type="AlphaFoldDB" id="A0A3D8YBY6"/>
<dbReference type="SMART" id="SM00850">
    <property type="entry name" value="LytTR"/>
    <property type="match status" value="1"/>
</dbReference>
<dbReference type="InterPro" id="IPR011006">
    <property type="entry name" value="CheY-like_superfamily"/>
</dbReference>
<feature type="modified residue" description="4-aspartylphosphate" evidence="1">
    <location>
        <position position="53"/>
    </location>
</feature>
<dbReference type="GO" id="GO:0000156">
    <property type="term" value="F:phosphorelay response regulator activity"/>
    <property type="evidence" value="ECO:0007669"/>
    <property type="project" value="InterPro"/>
</dbReference>
<dbReference type="InterPro" id="IPR007492">
    <property type="entry name" value="LytTR_DNA-bd_dom"/>
</dbReference>
<comment type="caution">
    <text evidence="4">The sequence shown here is derived from an EMBL/GenBank/DDBJ whole genome shotgun (WGS) entry which is preliminary data.</text>
</comment>
<dbReference type="Gene3D" id="3.40.50.2300">
    <property type="match status" value="1"/>
</dbReference>
<evidence type="ECO:0000313" key="5">
    <source>
        <dbReference type="Proteomes" id="UP000256373"/>
    </source>
</evidence>
<dbReference type="SUPFAM" id="SSF52172">
    <property type="entry name" value="CheY-like"/>
    <property type="match status" value="1"/>
</dbReference>
<keyword evidence="1" id="KW-0597">Phosphoprotein</keyword>
<dbReference type="PANTHER" id="PTHR37299">
    <property type="entry name" value="TRANSCRIPTIONAL REGULATOR-RELATED"/>
    <property type="match status" value="1"/>
</dbReference>
<keyword evidence="5" id="KW-1185">Reference proteome</keyword>
<dbReference type="InterPro" id="IPR046947">
    <property type="entry name" value="LytR-like"/>
</dbReference>
<dbReference type="OrthoDB" id="1646880at2"/>
<dbReference type="Gene3D" id="2.40.50.1020">
    <property type="entry name" value="LytTr DNA-binding domain"/>
    <property type="match status" value="1"/>
</dbReference>
<feature type="domain" description="Response regulatory" evidence="2">
    <location>
        <begin position="2"/>
        <end position="113"/>
    </location>
</feature>
<dbReference type="Pfam" id="PF04397">
    <property type="entry name" value="LytTR"/>
    <property type="match status" value="1"/>
</dbReference>
<evidence type="ECO:0000259" key="2">
    <source>
        <dbReference type="PROSITE" id="PS50110"/>
    </source>
</evidence>
<organism evidence="4 5">
    <name type="scientific">Dyadobacter luteus</name>
    <dbReference type="NCBI Taxonomy" id="2259619"/>
    <lineage>
        <taxon>Bacteria</taxon>
        <taxon>Pseudomonadati</taxon>
        <taxon>Bacteroidota</taxon>
        <taxon>Cytophagia</taxon>
        <taxon>Cytophagales</taxon>
        <taxon>Spirosomataceae</taxon>
        <taxon>Dyadobacter</taxon>
    </lineage>
</organism>
<reference evidence="4 5" key="1">
    <citation type="submission" date="2018-07" db="EMBL/GenBank/DDBJ databases">
        <title>Dyadobacter roseus sp. nov., isolated from rose rhizosphere soil.</title>
        <authorList>
            <person name="Chen L."/>
        </authorList>
    </citation>
    <scope>NUCLEOTIDE SEQUENCE [LARGE SCALE GENOMIC DNA]</scope>
    <source>
        <strain evidence="4 5">RS19</strain>
    </source>
</reference>
<keyword evidence="4" id="KW-0238">DNA-binding</keyword>
<dbReference type="PROSITE" id="PS50110">
    <property type="entry name" value="RESPONSE_REGULATORY"/>
    <property type="match status" value="1"/>
</dbReference>
<feature type="domain" description="HTH LytTR-type" evidence="3">
    <location>
        <begin position="129"/>
        <end position="227"/>
    </location>
</feature>
<dbReference type="GO" id="GO:0003677">
    <property type="term" value="F:DNA binding"/>
    <property type="evidence" value="ECO:0007669"/>
    <property type="project" value="UniProtKB-KW"/>
</dbReference>
<dbReference type="PROSITE" id="PS50930">
    <property type="entry name" value="HTH_LYTTR"/>
    <property type="match status" value="1"/>
</dbReference>
<protein>
    <submittedName>
        <fullName evidence="4">DNA-binding response regulator</fullName>
    </submittedName>
</protein>
<dbReference type="Pfam" id="PF00072">
    <property type="entry name" value="Response_reg"/>
    <property type="match status" value="1"/>
</dbReference>
<gene>
    <name evidence="4" type="ORF">DSL64_13195</name>
</gene>
<dbReference type="SMART" id="SM00448">
    <property type="entry name" value="REC"/>
    <property type="match status" value="1"/>
</dbReference>
<name>A0A3D8YBY6_9BACT</name>
<dbReference type="Proteomes" id="UP000256373">
    <property type="component" value="Unassembled WGS sequence"/>
</dbReference>
<accession>A0A3D8YBY6</accession>
<sequence length="227" mass="26132">MTAIALDDEPVALDIIDNFARRISFIELAKTFTNALEADRFIKENRIDLLFLDIKMPDISGMDFYQQLPYRPLVIFTTAYQQHAVQSYELDALDYLLKPFSFERFEKSCRKAKEMLTLQQSAIEEDQVLILKSGYEQIRVATREIIYIESAGNYMTFTLVSGKVVTRLTVQQALAMLPEADFVRVHRSFIVSKSRVTGIQKGQLRLDKHLIPVGNMYAEQLNLLLQP</sequence>
<dbReference type="InterPro" id="IPR001789">
    <property type="entry name" value="Sig_transdc_resp-reg_receiver"/>
</dbReference>
<proteinExistence type="predicted"/>